<dbReference type="PANTHER" id="PTHR48448:SF1">
    <property type="entry name" value="MUTL PROTEIN ISOFORM 1"/>
    <property type="match status" value="1"/>
</dbReference>
<dbReference type="InterPro" id="IPR053276">
    <property type="entry name" value="MtDNA_mismatch_repair_MutS"/>
</dbReference>
<proteinExistence type="predicted"/>
<comment type="caution">
    <text evidence="1">The sequence shown here is derived from an EMBL/GenBank/DDBJ whole genome shotgun (WGS) entry which is preliminary data.</text>
</comment>
<evidence type="ECO:0000313" key="2">
    <source>
        <dbReference type="Proteomes" id="UP001372338"/>
    </source>
</evidence>
<protein>
    <submittedName>
        <fullName evidence="1">Uncharacterized protein</fullName>
    </submittedName>
</protein>
<name>A0AAN9IK36_CROPI</name>
<dbReference type="Proteomes" id="UP001372338">
    <property type="component" value="Unassembled WGS sequence"/>
</dbReference>
<dbReference type="PANTHER" id="PTHR48448">
    <property type="entry name" value="MUTL PROTEIN ISOFORM 1"/>
    <property type="match status" value="1"/>
</dbReference>
<sequence length="120" mass="13674">MLDGEICPKQEQYSYEMNVNNSNGTHLQSIKFMTGEASHDRLTLANQVEVLHEEVESAIIEICQEKVIEFQRKRIIPHLTEIKCVLISAREQPRPSTVGSSSVYVIVRPNKKLYVGHVHS</sequence>
<reference evidence="1 2" key="1">
    <citation type="submission" date="2024-01" db="EMBL/GenBank/DDBJ databases">
        <title>The genomes of 5 underutilized Papilionoideae crops provide insights into root nodulation and disease resistanc.</title>
        <authorList>
            <person name="Yuan L."/>
        </authorList>
    </citation>
    <scope>NUCLEOTIDE SEQUENCE [LARGE SCALE GENOMIC DNA]</scope>
    <source>
        <strain evidence="1">ZHUSHIDOU_FW_LH</strain>
        <tissue evidence="1">Leaf</tissue>
    </source>
</reference>
<dbReference type="AlphaFoldDB" id="A0AAN9IK36"/>
<keyword evidence="2" id="KW-1185">Reference proteome</keyword>
<organism evidence="1 2">
    <name type="scientific">Crotalaria pallida</name>
    <name type="common">Smooth rattlebox</name>
    <name type="synonym">Crotalaria striata</name>
    <dbReference type="NCBI Taxonomy" id="3830"/>
    <lineage>
        <taxon>Eukaryota</taxon>
        <taxon>Viridiplantae</taxon>
        <taxon>Streptophyta</taxon>
        <taxon>Embryophyta</taxon>
        <taxon>Tracheophyta</taxon>
        <taxon>Spermatophyta</taxon>
        <taxon>Magnoliopsida</taxon>
        <taxon>eudicotyledons</taxon>
        <taxon>Gunneridae</taxon>
        <taxon>Pentapetalae</taxon>
        <taxon>rosids</taxon>
        <taxon>fabids</taxon>
        <taxon>Fabales</taxon>
        <taxon>Fabaceae</taxon>
        <taxon>Papilionoideae</taxon>
        <taxon>50 kb inversion clade</taxon>
        <taxon>genistoids sensu lato</taxon>
        <taxon>core genistoids</taxon>
        <taxon>Crotalarieae</taxon>
        <taxon>Crotalaria</taxon>
    </lineage>
</organism>
<dbReference type="EMBL" id="JAYWIO010000002">
    <property type="protein sequence ID" value="KAK7282262.1"/>
    <property type="molecule type" value="Genomic_DNA"/>
</dbReference>
<evidence type="ECO:0000313" key="1">
    <source>
        <dbReference type="EMBL" id="KAK7282262.1"/>
    </source>
</evidence>
<gene>
    <name evidence="1" type="ORF">RIF29_10907</name>
</gene>
<accession>A0AAN9IK36</accession>